<gene>
    <name evidence="3" type="ORF">K5L01_06740</name>
</gene>
<sequence>MRKIFSSQRVENAEGVAQMLRDAGIEVRVTNGRSYRTRRRGQFSYLDKKDESQLPSVWVVRADDQPRAREILRDARLLDTTRRDHPVAEYAFREVPARRDGRGWAWRLRVALLVVIAGVALVVVLRHRGAPPPASPVPAAPVQDPDGDEGFRVRIQPSGTPPPG</sequence>
<dbReference type="EMBL" id="JAIKTS010000001">
    <property type="protein sequence ID" value="MCL7714346.1"/>
    <property type="molecule type" value="Genomic_DNA"/>
</dbReference>
<proteinExistence type="predicted"/>
<keyword evidence="4" id="KW-1185">Reference proteome</keyword>
<evidence type="ECO:0000256" key="1">
    <source>
        <dbReference type="SAM" id="MobiDB-lite"/>
    </source>
</evidence>
<dbReference type="RefSeq" id="WP_250063089.1">
    <property type="nucleotide sequence ID" value="NZ_JAIKTS010000001.1"/>
</dbReference>
<dbReference type="Proteomes" id="UP001431235">
    <property type="component" value="Unassembled WGS sequence"/>
</dbReference>
<evidence type="ECO:0000256" key="2">
    <source>
        <dbReference type="SAM" id="Phobius"/>
    </source>
</evidence>
<feature type="region of interest" description="Disordered" evidence="1">
    <location>
        <begin position="130"/>
        <end position="164"/>
    </location>
</feature>
<feature type="transmembrane region" description="Helical" evidence="2">
    <location>
        <begin position="106"/>
        <end position="125"/>
    </location>
</feature>
<accession>A0ABT0SG95</accession>
<evidence type="ECO:0000313" key="4">
    <source>
        <dbReference type="Proteomes" id="UP001431235"/>
    </source>
</evidence>
<organism evidence="3 4">
    <name type="scientific">Stenotrophomonas mori</name>
    <dbReference type="NCBI Taxonomy" id="2871096"/>
    <lineage>
        <taxon>Bacteria</taxon>
        <taxon>Pseudomonadati</taxon>
        <taxon>Pseudomonadota</taxon>
        <taxon>Gammaproteobacteria</taxon>
        <taxon>Lysobacterales</taxon>
        <taxon>Lysobacteraceae</taxon>
        <taxon>Stenotrophomonas</taxon>
    </lineage>
</organism>
<feature type="compositionally biased region" description="Pro residues" evidence="1">
    <location>
        <begin position="130"/>
        <end position="139"/>
    </location>
</feature>
<keyword evidence="2" id="KW-0472">Membrane</keyword>
<reference evidence="3 4" key="1">
    <citation type="submission" date="2021-08" db="EMBL/GenBank/DDBJ databases">
        <title>Novel members of of the genus Stenotrophomonas from differernt environment.</title>
        <authorList>
            <person name="Deng Y."/>
        </authorList>
    </citation>
    <scope>NUCLEOTIDE SEQUENCE [LARGE SCALE GENOMIC DNA]</scope>
    <source>
        <strain evidence="3 4">CPCC 101365</strain>
    </source>
</reference>
<comment type="caution">
    <text evidence="3">The sequence shown here is derived from an EMBL/GenBank/DDBJ whole genome shotgun (WGS) entry which is preliminary data.</text>
</comment>
<evidence type="ECO:0000313" key="3">
    <source>
        <dbReference type="EMBL" id="MCL7714346.1"/>
    </source>
</evidence>
<name>A0ABT0SG95_9GAMM</name>
<protein>
    <submittedName>
        <fullName evidence="3">DUF2007 domain-containing protein</fullName>
    </submittedName>
</protein>
<keyword evidence="2" id="KW-0812">Transmembrane</keyword>
<keyword evidence="2" id="KW-1133">Transmembrane helix</keyword>